<dbReference type="PANTHER" id="PTHR44329">
    <property type="entry name" value="SERINE/THREONINE-PROTEIN KINASE TNNI3K-RELATED"/>
    <property type="match status" value="1"/>
</dbReference>
<dbReference type="GO" id="GO:0004674">
    <property type="term" value="F:protein serine/threonine kinase activity"/>
    <property type="evidence" value="ECO:0007669"/>
    <property type="project" value="TreeGrafter"/>
</dbReference>
<feature type="domain" description="Protein kinase" evidence="3">
    <location>
        <begin position="229"/>
        <end position="506"/>
    </location>
</feature>
<dbReference type="GO" id="GO:0005524">
    <property type="term" value="F:ATP binding"/>
    <property type="evidence" value="ECO:0007669"/>
    <property type="project" value="UniProtKB-KW"/>
</dbReference>
<dbReference type="InterPro" id="IPR051681">
    <property type="entry name" value="Ser/Thr_Kinases-Pseudokinases"/>
</dbReference>
<keyword evidence="5" id="KW-1185">Reference proteome</keyword>
<dbReference type="InterPro" id="IPR008271">
    <property type="entry name" value="Ser/Thr_kinase_AS"/>
</dbReference>
<dbReference type="PROSITE" id="PS50011">
    <property type="entry name" value="PROTEIN_KINASE_DOM"/>
    <property type="match status" value="1"/>
</dbReference>
<keyword evidence="2" id="KW-0067">ATP-binding</keyword>
<organism evidence="4 5">
    <name type="scientific">Ephemerocybe angulata</name>
    <dbReference type="NCBI Taxonomy" id="980116"/>
    <lineage>
        <taxon>Eukaryota</taxon>
        <taxon>Fungi</taxon>
        <taxon>Dikarya</taxon>
        <taxon>Basidiomycota</taxon>
        <taxon>Agaricomycotina</taxon>
        <taxon>Agaricomycetes</taxon>
        <taxon>Agaricomycetidae</taxon>
        <taxon>Agaricales</taxon>
        <taxon>Agaricineae</taxon>
        <taxon>Psathyrellaceae</taxon>
        <taxon>Ephemerocybe</taxon>
    </lineage>
</organism>
<dbReference type="OrthoDB" id="4062651at2759"/>
<dbReference type="InterPro" id="IPR011009">
    <property type="entry name" value="Kinase-like_dom_sf"/>
</dbReference>
<comment type="caution">
    <text evidence="4">The sequence shown here is derived from an EMBL/GenBank/DDBJ whole genome shotgun (WGS) entry which is preliminary data.</text>
</comment>
<evidence type="ECO:0000313" key="4">
    <source>
        <dbReference type="EMBL" id="KAF5315565.1"/>
    </source>
</evidence>
<dbReference type="SMART" id="SM00220">
    <property type="entry name" value="S_TKc"/>
    <property type="match status" value="1"/>
</dbReference>
<dbReference type="Pfam" id="PF07714">
    <property type="entry name" value="PK_Tyr_Ser-Thr"/>
    <property type="match status" value="1"/>
</dbReference>
<evidence type="ECO:0000256" key="1">
    <source>
        <dbReference type="ARBA" id="ARBA00022741"/>
    </source>
</evidence>
<evidence type="ECO:0000256" key="2">
    <source>
        <dbReference type="ARBA" id="ARBA00022840"/>
    </source>
</evidence>
<dbReference type="PROSITE" id="PS00108">
    <property type="entry name" value="PROTEIN_KINASE_ST"/>
    <property type="match status" value="1"/>
</dbReference>
<dbReference type="EMBL" id="JAACJK010000220">
    <property type="protein sequence ID" value="KAF5315565.1"/>
    <property type="molecule type" value="Genomic_DNA"/>
</dbReference>
<sequence length="544" mass="60187">MAVARQKLLSLAFEDMETIRVLPGTFVELEALARDWTKLPPGFPFSLRVPVEYASFQVARLVSGPYIYLTGEDSFQIAIIGVQGFRVEIVPDLPPPPDEPFFSADDFVMTIPLPEDQDKLLEVALDSIYSSSPTLHRPEHLKGLEYLGMQSIFLRISHDQVASKALSRLQGGEGQVVLDALQLVLDHESTSSSRALSSHDFKRVLHLLLRLAKHSACYPGSLILPGIRREGDEPATAGHFGEIWKGQYRGKFVCVKVIKAYQKSDIKKLLKASTSLLSAFCTEAILWSHLAHDNVLPFYGIHRLEGEAGRICLISPWMENGSIGEYLLRVPTADRYSLAGGVSRGILYLHAQGIIHGDLKGANILVTQTGRALVGDFGLSFVAENEYIQASSTVAPRGTVRWQAPELFDPDTEEAKPTKLSDVYSLGCVFYEIFTGRIPFYEVLRESTVIAFIMSGRQPSKPAPDSEPFSQWGLSESLWKLCIQQSWARNPEERPKVSQFLAPGLLGLGDASHSTSEAPTAQVYAQDEFFAPAQVRELSRTPDP</sequence>
<evidence type="ECO:0000313" key="5">
    <source>
        <dbReference type="Proteomes" id="UP000541558"/>
    </source>
</evidence>
<proteinExistence type="predicted"/>
<dbReference type="InterPro" id="IPR000719">
    <property type="entry name" value="Prot_kinase_dom"/>
</dbReference>
<evidence type="ECO:0000259" key="3">
    <source>
        <dbReference type="PROSITE" id="PS50011"/>
    </source>
</evidence>
<accession>A0A8H5EWV4</accession>
<keyword evidence="1" id="KW-0547">Nucleotide-binding</keyword>
<name>A0A8H5EWV4_9AGAR</name>
<dbReference type="SUPFAM" id="SSF56112">
    <property type="entry name" value="Protein kinase-like (PK-like)"/>
    <property type="match status" value="1"/>
</dbReference>
<gene>
    <name evidence="4" type="ORF">D9611_004734</name>
</gene>
<dbReference type="Gene3D" id="1.10.510.10">
    <property type="entry name" value="Transferase(Phosphotransferase) domain 1"/>
    <property type="match status" value="1"/>
</dbReference>
<dbReference type="Proteomes" id="UP000541558">
    <property type="component" value="Unassembled WGS sequence"/>
</dbReference>
<reference evidence="4 5" key="1">
    <citation type="journal article" date="2020" name="ISME J.">
        <title>Uncovering the hidden diversity of litter-decomposition mechanisms in mushroom-forming fungi.</title>
        <authorList>
            <person name="Floudas D."/>
            <person name="Bentzer J."/>
            <person name="Ahren D."/>
            <person name="Johansson T."/>
            <person name="Persson P."/>
            <person name="Tunlid A."/>
        </authorList>
    </citation>
    <scope>NUCLEOTIDE SEQUENCE [LARGE SCALE GENOMIC DNA]</scope>
    <source>
        <strain evidence="4 5">CBS 175.51</strain>
    </source>
</reference>
<dbReference type="InterPro" id="IPR001245">
    <property type="entry name" value="Ser-Thr/Tyr_kinase_cat_dom"/>
</dbReference>
<dbReference type="AlphaFoldDB" id="A0A8H5EWV4"/>
<dbReference type="PANTHER" id="PTHR44329:SF298">
    <property type="entry name" value="MIXED LINEAGE KINASE DOMAIN-LIKE PROTEIN"/>
    <property type="match status" value="1"/>
</dbReference>
<protein>
    <recommendedName>
        <fullName evidence="3">Protein kinase domain-containing protein</fullName>
    </recommendedName>
</protein>